<gene>
    <name evidence="1" type="ORF">FEM54_05265</name>
</gene>
<dbReference type="Proteomes" id="UP000304941">
    <property type="component" value="Unassembled WGS sequence"/>
</dbReference>
<reference evidence="1 2" key="1">
    <citation type="submission" date="2019-05" db="EMBL/GenBank/DDBJ databases">
        <title>Pseudomonas edaphica sp. nov., isolated from rhizospheric soil of Cistus ladanifer L. in Spain.</title>
        <authorList>
            <person name="Peix A."/>
        </authorList>
    </citation>
    <scope>NUCLEOTIDE SEQUENCE [LARGE SCALE GENOMIC DNA]</scope>
    <source>
        <strain evidence="1 2">RD25</strain>
    </source>
</reference>
<proteinExistence type="predicted"/>
<accession>A0ABY2U9F5</accession>
<comment type="caution">
    <text evidence="1">The sequence shown here is derived from an EMBL/GenBank/DDBJ whole genome shotgun (WGS) entry which is preliminary data.</text>
</comment>
<dbReference type="RefSeq" id="WP_138449828.1">
    <property type="nucleotide sequence ID" value="NZ_VBVZ01000048.1"/>
</dbReference>
<dbReference type="EMBL" id="VBVZ01000048">
    <property type="protein sequence ID" value="TLG93146.1"/>
    <property type="molecule type" value="Genomic_DNA"/>
</dbReference>
<organism evidence="1 2">
    <name type="scientific">Pseudomonas edaphica</name>
    <dbReference type="NCBI Taxonomy" id="2006980"/>
    <lineage>
        <taxon>Bacteria</taxon>
        <taxon>Pseudomonadati</taxon>
        <taxon>Pseudomonadota</taxon>
        <taxon>Gammaproteobacteria</taxon>
        <taxon>Pseudomonadales</taxon>
        <taxon>Pseudomonadaceae</taxon>
        <taxon>Pseudomonas</taxon>
    </lineage>
</organism>
<dbReference type="Pfam" id="PF19924">
    <property type="entry name" value="DUF6387"/>
    <property type="match status" value="1"/>
</dbReference>
<keyword evidence="2" id="KW-1185">Reference proteome</keyword>
<dbReference type="InterPro" id="IPR045664">
    <property type="entry name" value="DUF6387"/>
</dbReference>
<protein>
    <submittedName>
        <fullName evidence="1">Uncharacterized protein</fullName>
    </submittedName>
</protein>
<evidence type="ECO:0000313" key="1">
    <source>
        <dbReference type="EMBL" id="TLG93146.1"/>
    </source>
</evidence>
<evidence type="ECO:0000313" key="2">
    <source>
        <dbReference type="Proteomes" id="UP000304941"/>
    </source>
</evidence>
<sequence>MARLSNAIKKSDIPSWFVLSKYAFASDLNSAGWYEQILAREQLFLLMGQRKNIGDPPNEKDLASRLASEIWLEAKVSFKGPGILPSICGHDGAVGRINSSYAKSVHSLTYRQFLQQDERIKNEAKEKAKQWWENISAPDFGSGKIDMDLAYQVMEFVDLPLHASQNRTSLHAIADVDLSMPDAILVDAFKAWLATVREEFYLDSPKQYRRPDFASWVRLGVLPYLDLVSWAELTGQSIPNRLMASLLFPAGDGGEETIRKTTAPIAMEMIGRGGYTDRTILDTLLAVAAHEGRELDGG</sequence>
<name>A0ABY2U9F5_9PSED</name>